<dbReference type="GO" id="GO:0009279">
    <property type="term" value="C:cell outer membrane"/>
    <property type="evidence" value="ECO:0007669"/>
    <property type="project" value="UniProtKB-SubCell"/>
</dbReference>
<comment type="caution">
    <text evidence="7">The sequence shown here is derived from an EMBL/GenBank/DDBJ whole genome shotgun (WGS) entry which is preliminary data.</text>
</comment>
<feature type="repeat" description="TPR" evidence="4">
    <location>
        <begin position="64"/>
        <end position="97"/>
    </location>
</feature>
<dbReference type="Gene3D" id="1.25.40.10">
    <property type="entry name" value="Tetratricopeptide repeat domain"/>
    <property type="match status" value="1"/>
</dbReference>
<dbReference type="Gene3D" id="3.30.1330.60">
    <property type="entry name" value="OmpA-like domain"/>
    <property type="match status" value="1"/>
</dbReference>
<reference evidence="7 8" key="1">
    <citation type="submission" date="2018-06" db="EMBL/GenBank/DDBJ databases">
        <title>Genomic Encyclopedia of Archaeal and Bacterial Type Strains, Phase II (KMG-II): from individual species to whole genera.</title>
        <authorList>
            <person name="Goeker M."/>
        </authorList>
    </citation>
    <scope>NUCLEOTIDE SEQUENCE [LARGE SCALE GENOMIC DNA]</scope>
    <source>
        <strain evidence="7 8">DSM 25663</strain>
    </source>
</reference>
<dbReference type="PANTHER" id="PTHR30329">
    <property type="entry name" value="STATOR ELEMENT OF FLAGELLAR MOTOR COMPLEX"/>
    <property type="match status" value="1"/>
</dbReference>
<dbReference type="PROSITE" id="PS50005">
    <property type="entry name" value="TPR"/>
    <property type="match status" value="1"/>
</dbReference>
<keyword evidence="3" id="KW-0998">Cell outer membrane</keyword>
<dbReference type="AlphaFoldDB" id="A0A328Y8T0"/>
<evidence type="ECO:0000259" key="6">
    <source>
        <dbReference type="PROSITE" id="PS51123"/>
    </source>
</evidence>
<evidence type="ECO:0000256" key="2">
    <source>
        <dbReference type="ARBA" id="ARBA00023136"/>
    </source>
</evidence>
<dbReference type="InterPro" id="IPR036737">
    <property type="entry name" value="OmpA-like_sf"/>
</dbReference>
<dbReference type="PRINTS" id="PR01021">
    <property type="entry name" value="OMPADOMAIN"/>
</dbReference>
<feature type="domain" description="OmpA-like" evidence="6">
    <location>
        <begin position="520"/>
        <end position="638"/>
    </location>
</feature>
<evidence type="ECO:0000313" key="8">
    <source>
        <dbReference type="Proteomes" id="UP000248840"/>
    </source>
</evidence>
<evidence type="ECO:0000256" key="1">
    <source>
        <dbReference type="ARBA" id="ARBA00004442"/>
    </source>
</evidence>
<dbReference type="InterPro" id="IPR011659">
    <property type="entry name" value="WD40"/>
</dbReference>
<sequence>MVMTNHQGSSKINPMKNIYKIVFICFVSLNSLAQVPTLKRANKYFANKAYLDAAQMYLALKPTQEILQNLGDCYYFNGQSDQAVKYYEQINPLTKNNVKEDVIIRYANALKGINNIKKADEIMTAFFGKSYNTLNYISELQYTVPFDYEIKSVAKDNVNSGNFGLVFWGNKVVYASYQANSKKTYNWNQKPYLDLYEATLSKEGLLENVKPFSNVINTKTHESNATFTQDGKTMYFSRTNSKRVKVDGEKIATVKIFKAEYVNNEWINVSEVPFSSDTYSVEHPCLSADGKKLYFASDMPGTIGSMDIYYVDVNADGTYGKPQNLGNTVNSISREQFPFISEEGTLYFSSDRYEGLGGLDIFMSKNRNNTFETPINLGSTINSAKDDFAFVLKNKSQEGNFSSNRGEKDDIYSFTRKENEKQYFVEGFIKDKKTKEILPGSKVSLYDENNKLVSSIVVGSDGKYFLNTKPNHKYKVEATKDLYIPSSVDISTDSEGQARFSIEMEIQSFKDKEEVVVEKEDGHVYVELENIYFDFNKWNIKDKASKTLDVLVDLMKKYPTMEVQIGAHTDSKASEEYNMTLSENRAKATVDYIVSKGIESTRLTYKGFGETMPLVNCGDKCTEAEYAKNRRCEFKIIK</sequence>
<evidence type="ECO:0000256" key="5">
    <source>
        <dbReference type="PROSITE-ProRule" id="PRU00473"/>
    </source>
</evidence>
<dbReference type="SUPFAM" id="SSF49478">
    <property type="entry name" value="Cna protein B-type domain"/>
    <property type="match status" value="1"/>
</dbReference>
<dbReference type="InterPro" id="IPR019734">
    <property type="entry name" value="TPR_rpt"/>
</dbReference>
<dbReference type="SUPFAM" id="SSF48452">
    <property type="entry name" value="TPR-like"/>
    <property type="match status" value="1"/>
</dbReference>
<evidence type="ECO:0000256" key="3">
    <source>
        <dbReference type="ARBA" id="ARBA00023237"/>
    </source>
</evidence>
<accession>A0A328Y8T0</accession>
<dbReference type="InterPro" id="IPR006664">
    <property type="entry name" value="OMP_bac"/>
</dbReference>
<gene>
    <name evidence="7" type="ORF">CLV55_1167</name>
</gene>
<dbReference type="InterPro" id="IPR050330">
    <property type="entry name" value="Bact_OuterMem_StrucFunc"/>
</dbReference>
<dbReference type="SUPFAM" id="SSF82171">
    <property type="entry name" value="DPP6 N-terminal domain-like"/>
    <property type="match status" value="1"/>
</dbReference>
<keyword evidence="8" id="KW-1185">Reference proteome</keyword>
<dbReference type="Gene3D" id="2.120.10.30">
    <property type="entry name" value="TolB, C-terminal domain"/>
    <property type="match status" value="1"/>
</dbReference>
<comment type="subcellular location">
    <subcellularLocation>
        <location evidence="1">Cell outer membrane</location>
    </subcellularLocation>
</comment>
<protein>
    <submittedName>
        <fullName evidence="7">WD40 repeat protein</fullName>
    </submittedName>
</protein>
<dbReference type="Pfam" id="PF00691">
    <property type="entry name" value="OmpA"/>
    <property type="match status" value="1"/>
</dbReference>
<dbReference type="EMBL" id="QLSZ01000016">
    <property type="protein sequence ID" value="RAR69286.1"/>
    <property type="molecule type" value="Genomic_DNA"/>
</dbReference>
<evidence type="ECO:0000313" key="7">
    <source>
        <dbReference type="EMBL" id="RAR69286.1"/>
    </source>
</evidence>
<name>A0A328Y8T0_9FLAO</name>
<dbReference type="PROSITE" id="PS51123">
    <property type="entry name" value="OMPA_2"/>
    <property type="match status" value="1"/>
</dbReference>
<dbReference type="Gene3D" id="2.60.40.1120">
    <property type="entry name" value="Carboxypeptidase-like, regulatory domain"/>
    <property type="match status" value="1"/>
</dbReference>
<dbReference type="InterPro" id="IPR011042">
    <property type="entry name" value="6-blade_b-propeller_TolB-like"/>
</dbReference>
<dbReference type="Pfam" id="PF07676">
    <property type="entry name" value="PD40"/>
    <property type="match status" value="3"/>
</dbReference>
<keyword evidence="4" id="KW-0802">TPR repeat</keyword>
<dbReference type="PANTHER" id="PTHR30329:SF21">
    <property type="entry name" value="LIPOPROTEIN YIAD-RELATED"/>
    <property type="match status" value="1"/>
</dbReference>
<organism evidence="7 8">
    <name type="scientific">Flavobacterium aciduliphilum</name>
    <dbReference type="NCBI Taxonomy" id="1101402"/>
    <lineage>
        <taxon>Bacteria</taxon>
        <taxon>Pseudomonadati</taxon>
        <taxon>Bacteroidota</taxon>
        <taxon>Flavobacteriia</taxon>
        <taxon>Flavobacteriales</taxon>
        <taxon>Flavobacteriaceae</taxon>
        <taxon>Flavobacterium</taxon>
    </lineage>
</organism>
<dbReference type="Proteomes" id="UP000248840">
    <property type="component" value="Unassembled WGS sequence"/>
</dbReference>
<dbReference type="SUPFAM" id="SSF103088">
    <property type="entry name" value="OmpA-like"/>
    <property type="match status" value="1"/>
</dbReference>
<dbReference type="CDD" id="cd07185">
    <property type="entry name" value="OmpA_C-like"/>
    <property type="match status" value="1"/>
</dbReference>
<evidence type="ECO:0000256" key="4">
    <source>
        <dbReference type="PROSITE-ProRule" id="PRU00339"/>
    </source>
</evidence>
<dbReference type="InterPro" id="IPR011990">
    <property type="entry name" value="TPR-like_helical_dom_sf"/>
</dbReference>
<keyword evidence="2 5" id="KW-0472">Membrane</keyword>
<dbReference type="InterPro" id="IPR006665">
    <property type="entry name" value="OmpA-like"/>
</dbReference>
<proteinExistence type="predicted"/>